<dbReference type="Gene3D" id="2.160.10.10">
    <property type="entry name" value="Hexapeptide repeat proteins"/>
    <property type="match status" value="1"/>
</dbReference>
<evidence type="ECO:0000256" key="4">
    <source>
        <dbReference type="ARBA" id="ARBA00023315"/>
    </source>
</evidence>
<dbReference type="EMBL" id="JAGTUF010000004">
    <property type="protein sequence ID" value="MBR9971480.1"/>
    <property type="molecule type" value="Genomic_DNA"/>
</dbReference>
<dbReference type="InterPro" id="IPR018357">
    <property type="entry name" value="Hexapep_transf_CS"/>
</dbReference>
<keyword evidence="4" id="KW-0012">Acyltransferase</keyword>
<gene>
    <name evidence="5" type="ORF">KEC16_07125</name>
</gene>
<sequence>METTMTLSEIPWIDPTAEVSETTLGIYSAVHARTQMRETVFGDYSYMMEDGDCIYAEIGKFVSIARMVRINPGNHPLERASIHHFTYRASSYDLGDDDLAFFDWRRDHKVIIGHDVWIGHGAIIMAGVTIGSGAVIGAGAVVTHDVAPYTIVAGVPAKPIRRRVTLEVQAQLLQLSWWDWSHDKLKQALSDFRTLNAEQFIAKHPCG</sequence>
<dbReference type="InterPro" id="IPR011004">
    <property type="entry name" value="Trimer_LpxA-like_sf"/>
</dbReference>
<accession>A0ABS5IAN3</accession>
<dbReference type="PROSITE" id="PS00101">
    <property type="entry name" value="HEXAPEP_TRANSFERASES"/>
    <property type="match status" value="1"/>
</dbReference>
<protein>
    <submittedName>
        <fullName evidence="5">Chloramphenicol acetyltransferase</fullName>
    </submittedName>
</protein>
<comment type="similarity">
    <text evidence="1">Belongs to the transferase hexapeptide repeat family.</text>
</comment>
<keyword evidence="2" id="KW-0808">Transferase</keyword>
<keyword evidence="3" id="KW-0677">Repeat</keyword>
<dbReference type="PANTHER" id="PTHR43300:SF11">
    <property type="entry name" value="ACETYLTRANSFERASE RV3034C-RELATED"/>
    <property type="match status" value="1"/>
</dbReference>
<proteinExistence type="inferred from homology"/>
<evidence type="ECO:0000313" key="6">
    <source>
        <dbReference type="Proteomes" id="UP000680714"/>
    </source>
</evidence>
<evidence type="ECO:0000256" key="1">
    <source>
        <dbReference type="ARBA" id="ARBA00007274"/>
    </source>
</evidence>
<dbReference type="InterPro" id="IPR001451">
    <property type="entry name" value="Hexapep"/>
</dbReference>
<comment type="caution">
    <text evidence="5">The sequence shown here is derived from an EMBL/GenBank/DDBJ whole genome shotgun (WGS) entry which is preliminary data.</text>
</comment>
<dbReference type="NCBIfam" id="TIGR03308">
    <property type="entry name" value="phn_thr-fam"/>
    <property type="match status" value="1"/>
</dbReference>
<name>A0ABS5IAN3_9PROT</name>
<keyword evidence="6" id="KW-1185">Reference proteome</keyword>
<dbReference type="InterPro" id="IPR050179">
    <property type="entry name" value="Trans_hexapeptide_repeat"/>
</dbReference>
<dbReference type="Pfam" id="PF00132">
    <property type="entry name" value="Hexapep"/>
    <property type="match status" value="1"/>
</dbReference>
<evidence type="ECO:0000313" key="5">
    <source>
        <dbReference type="EMBL" id="MBR9971480.1"/>
    </source>
</evidence>
<dbReference type="CDD" id="cd03349">
    <property type="entry name" value="LbH_XAT"/>
    <property type="match status" value="1"/>
</dbReference>
<reference evidence="5 6" key="1">
    <citation type="submission" date="2021-04" db="EMBL/GenBank/DDBJ databases">
        <title>Magnetospirillum sulfuroxidans sp. nov., a facultative chemolithoautotrophic sulfur-oxidizing alphaproteobacterium isolated from freshwater sediment and proposals for Paramagetospirillum gen. nov., and Magnetospirillaceae fam. nov.</title>
        <authorList>
            <person name="Koziaeva V."/>
            <person name="Geelhoed J.S."/>
            <person name="Sorokin D.Y."/>
            <person name="Grouzdev D.S."/>
        </authorList>
    </citation>
    <scope>NUCLEOTIDE SEQUENCE [LARGE SCALE GENOMIC DNA]</scope>
    <source>
        <strain evidence="5 6">J10</strain>
    </source>
</reference>
<dbReference type="Proteomes" id="UP000680714">
    <property type="component" value="Unassembled WGS sequence"/>
</dbReference>
<dbReference type="PANTHER" id="PTHR43300">
    <property type="entry name" value="ACETYLTRANSFERASE"/>
    <property type="match status" value="1"/>
</dbReference>
<evidence type="ECO:0000256" key="2">
    <source>
        <dbReference type="ARBA" id="ARBA00022679"/>
    </source>
</evidence>
<dbReference type="InterPro" id="IPR017694">
    <property type="entry name" value="Phosphonate_tfrase_rpt"/>
</dbReference>
<evidence type="ECO:0000256" key="3">
    <source>
        <dbReference type="ARBA" id="ARBA00022737"/>
    </source>
</evidence>
<organism evidence="5 6">
    <name type="scientific">Magnetospirillum sulfuroxidans</name>
    <dbReference type="NCBI Taxonomy" id="611300"/>
    <lineage>
        <taxon>Bacteria</taxon>
        <taxon>Pseudomonadati</taxon>
        <taxon>Pseudomonadota</taxon>
        <taxon>Alphaproteobacteria</taxon>
        <taxon>Rhodospirillales</taxon>
        <taxon>Rhodospirillaceae</taxon>
        <taxon>Magnetospirillum</taxon>
    </lineage>
</organism>
<dbReference type="SUPFAM" id="SSF51161">
    <property type="entry name" value="Trimeric LpxA-like enzymes"/>
    <property type="match status" value="1"/>
</dbReference>